<sequence>MQEKEGYKHPVRVVYNPKTMTYRTILNKSKFQVKEEWNLSGTIEQCIIRYASKLDGDQMNEILLGLEEGMTDEQVKSYFKLPADQMKQYRREQLEKE</sequence>
<accession>A0A844KHY8</accession>
<dbReference type="EMBL" id="WNAF01000011">
    <property type="protein sequence ID" value="MTR77678.1"/>
    <property type="molecule type" value="Genomic_DNA"/>
</dbReference>
<protein>
    <submittedName>
        <fullName evidence="1">Uncharacterized protein</fullName>
    </submittedName>
</protein>
<dbReference type="RefSeq" id="WP_055157311.1">
    <property type="nucleotide sequence ID" value="NZ_JAJBOB010000028.1"/>
</dbReference>
<evidence type="ECO:0000313" key="1">
    <source>
        <dbReference type="EMBL" id="MTR77678.1"/>
    </source>
</evidence>
<gene>
    <name evidence="1" type="ORF">GMD21_13610</name>
</gene>
<evidence type="ECO:0000313" key="2">
    <source>
        <dbReference type="Proteomes" id="UP000448177"/>
    </source>
</evidence>
<comment type="caution">
    <text evidence="1">The sequence shown here is derived from an EMBL/GenBank/DDBJ whole genome shotgun (WGS) entry which is preliminary data.</text>
</comment>
<dbReference type="Proteomes" id="UP000448177">
    <property type="component" value="Unassembled WGS sequence"/>
</dbReference>
<dbReference type="AlphaFoldDB" id="A0A844KHY8"/>
<dbReference type="GeneID" id="303257106"/>
<organism evidence="1 2">
    <name type="scientific">Mediterraneibacter faecis</name>
    <dbReference type="NCBI Taxonomy" id="592978"/>
    <lineage>
        <taxon>Bacteria</taxon>
        <taxon>Bacillati</taxon>
        <taxon>Bacillota</taxon>
        <taxon>Clostridia</taxon>
        <taxon>Lachnospirales</taxon>
        <taxon>Lachnospiraceae</taxon>
        <taxon>Mediterraneibacter</taxon>
    </lineage>
</organism>
<name>A0A844KHY8_9FIRM</name>
<reference evidence="1 2" key="1">
    <citation type="journal article" date="2019" name="Nat. Med.">
        <title>A library of human gut bacterial isolates paired with longitudinal multiomics data enables mechanistic microbiome research.</title>
        <authorList>
            <person name="Poyet M."/>
            <person name="Groussin M."/>
            <person name="Gibbons S.M."/>
            <person name="Avila-Pacheco J."/>
            <person name="Jiang X."/>
            <person name="Kearney S.M."/>
            <person name="Perrotta A.R."/>
            <person name="Berdy B."/>
            <person name="Zhao S."/>
            <person name="Lieberman T.D."/>
            <person name="Swanson P.K."/>
            <person name="Smith M."/>
            <person name="Roesemann S."/>
            <person name="Alexander J.E."/>
            <person name="Rich S.A."/>
            <person name="Livny J."/>
            <person name="Vlamakis H."/>
            <person name="Clish C."/>
            <person name="Bullock K."/>
            <person name="Deik A."/>
            <person name="Scott J."/>
            <person name="Pierce K.A."/>
            <person name="Xavier R.J."/>
            <person name="Alm E.J."/>
        </authorList>
    </citation>
    <scope>NUCLEOTIDE SEQUENCE [LARGE SCALE GENOMIC DNA]</scope>
    <source>
        <strain evidence="1 2">BIOML-A1</strain>
    </source>
</reference>
<keyword evidence="2" id="KW-1185">Reference proteome</keyword>
<proteinExistence type="predicted"/>